<dbReference type="KEGG" id="pspi:PS2015_353"/>
<protein>
    <submittedName>
        <fullName evidence="2">Uncharacterized protein</fullName>
    </submittedName>
</protein>
<keyword evidence="3" id="KW-1185">Reference proteome</keyword>
<evidence type="ECO:0000256" key="1">
    <source>
        <dbReference type="SAM" id="Phobius"/>
    </source>
</evidence>
<feature type="transmembrane region" description="Helical" evidence="1">
    <location>
        <begin position="41"/>
        <end position="58"/>
    </location>
</feature>
<name>A0A0S2KAE5_9GAMM</name>
<sequence length="123" mass="13494">MTDATEARQGGVHALAGLAGALIYILVVNVGGSPVAWSTAAYYWLGWPLMCVVIWVITNKNPRRSWRWPVSMMLGQVFASILYGNGAMIPIAVIFVTVLSIPQFLIANWVSKKQLSESQTENL</sequence>
<dbReference type="AlphaFoldDB" id="A0A0S2KAE5"/>
<evidence type="ECO:0000313" key="3">
    <source>
        <dbReference type="Proteomes" id="UP000065641"/>
    </source>
</evidence>
<evidence type="ECO:0000313" key="2">
    <source>
        <dbReference type="EMBL" id="ALO45043.1"/>
    </source>
</evidence>
<dbReference type="STRING" id="1249552.PS2015_353"/>
<dbReference type="OrthoDB" id="7067994at2"/>
<keyword evidence="1" id="KW-1133">Transmembrane helix</keyword>
<organism evidence="2 3">
    <name type="scientific">Pseudohongiella spirulinae</name>
    <dbReference type="NCBI Taxonomy" id="1249552"/>
    <lineage>
        <taxon>Bacteria</taxon>
        <taxon>Pseudomonadati</taxon>
        <taxon>Pseudomonadota</taxon>
        <taxon>Gammaproteobacteria</taxon>
        <taxon>Pseudomonadales</taxon>
        <taxon>Pseudohongiellaceae</taxon>
        <taxon>Pseudohongiella</taxon>
    </lineage>
</organism>
<dbReference type="RefSeq" id="WP_058020552.1">
    <property type="nucleotide sequence ID" value="NZ_CP013189.1"/>
</dbReference>
<proteinExistence type="predicted"/>
<feature type="transmembrane region" description="Helical" evidence="1">
    <location>
        <begin position="12"/>
        <end position="35"/>
    </location>
</feature>
<gene>
    <name evidence="2" type="ORF">PS2015_353</name>
</gene>
<keyword evidence="1" id="KW-0812">Transmembrane</keyword>
<accession>A0A0S2KAE5</accession>
<reference evidence="2 3" key="1">
    <citation type="submission" date="2015-11" db="EMBL/GenBank/DDBJ databases">
        <authorList>
            <person name="Zhang Y."/>
            <person name="Guo Z."/>
        </authorList>
    </citation>
    <scope>NUCLEOTIDE SEQUENCE [LARGE SCALE GENOMIC DNA]</scope>
    <source>
        <strain evidence="2 3">KCTC 32221</strain>
    </source>
</reference>
<dbReference type="EMBL" id="CP013189">
    <property type="protein sequence ID" value="ALO45043.1"/>
    <property type="molecule type" value="Genomic_DNA"/>
</dbReference>
<keyword evidence="1" id="KW-0472">Membrane</keyword>
<dbReference type="Proteomes" id="UP000065641">
    <property type="component" value="Chromosome"/>
</dbReference>